<keyword evidence="2 5" id="KW-0808">Transferase</keyword>
<evidence type="ECO:0000256" key="2">
    <source>
        <dbReference type="ARBA" id="ARBA00022679"/>
    </source>
</evidence>
<dbReference type="InterPro" id="IPR002745">
    <property type="entry name" value="Ptrans_KptA/Tpt1"/>
</dbReference>
<dbReference type="Gene3D" id="3.20.170.30">
    <property type="match status" value="1"/>
</dbReference>
<dbReference type="EMBL" id="UGQB01000004">
    <property type="protein sequence ID" value="STZ08380.1"/>
    <property type="molecule type" value="Genomic_DNA"/>
</dbReference>
<gene>
    <name evidence="5" type="primary">kptA</name>
    <name evidence="6" type="ORF">NCTC12877_01380</name>
</gene>
<keyword evidence="3 5" id="KW-0520">NAD</keyword>
<proteinExistence type="inferred from homology"/>
<dbReference type="EC" id="2.7.1.-" evidence="5"/>
<keyword evidence="7" id="KW-1185">Reference proteome</keyword>
<dbReference type="GO" id="GO:0003950">
    <property type="term" value="F:NAD+ poly-ADP-ribosyltransferase activity"/>
    <property type="evidence" value="ECO:0007669"/>
    <property type="project" value="InterPro"/>
</dbReference>
<dbReference type="Proteomes" id="UP000254065">
    <property type="component" value="Unassembled WGS sequence"/>
</dbReference>
<comment type="function">
    <text evidence="4 5">Removes the 2'-phosphate from RNA via an intermediate in which the phosphate is ADP-ribosylated by NAD followed by a presumed transesterification to release the RNA and generate ADP-ribose 1''-2''-cyclic phosphate (APPR&gt;P). May function as an ADP-ribosylase.</text>
</comment>
<dbReference type="PANTHER" id="PTHR12684:SF2">
    <property type="entry name" value="TRNA 2'-PHOSPHOTRANSFERASE 1"/>
    <property type="match status" value="1"/>
</dbReference>
<dbReference type="GO" id="GO:0006388">
    <property type="term" value="P:tRNA splicing, via endonucleolytic cleavage and ligation"/>
    <property type="evidence" value="ECO:0007669"/>
    <property type="project" value="UniProtKB-UniRule"/>
</dbReference>
<evidence type="ECO:0000256" key="3">
    <source>
        <dbReference type="ARBA" id="ARBA00023027"/>
    </source>
</evidence>
<dbReference type="InterPro" id="IPR042081">
    <property type="entry name" value="RNA_2'-PTrans_C"/>
</dbReference>
<evidence type="ECO:0000313" key="7">
    <source>
        <dbReference type="Proteomes" id="UP000254065"/>
    </source>
</evidence>
<dbReference type="SUPFAM" id="SSF56399">
    <property type="entry name" value="ADP-ribosylation"/>
    <property type="match status" value="1"/>
</dbReference>
<evidence type="ECO:0000256" key="4">
    <source>
        <dbReference type="ARBA" id="ARBA00025212"/>
    </source>
</evidence>
<dbReference type="RefSeq" id="WP_029102475.1">
    <property type="nucleotide sequence ID" value="NZ_UGQB01000004.1"/>
</dbReference>
<comment type="similarity">
    <text evidence="1 5">Belongs to the KptA/TPT1 family.</text>
</comment>
<dbReference type="AlphaFoldDB" id="A0A378R3D2"/>
<dbReference type="Pfam" id="PF01885">
    <property type="entry name" value="PTS_2-RNA"/>
    <property type="match status" value="1"/>
</dbReference>
<sequence>MKLNEQKAKKISKFLSLILRHRPETINLTLDKQGFAYIDELIKNTNQKTSLGFKLTYEQLYEVVATNDKKRFEISEDNIQIRAVQGHSTRVVERDFEPVLPPDVLYHGTAHQFIPSILKDGLLPKSRQYVHLSGDTKTAKAVGKRHGRVQILQIDSKKMHQDGYEFYQAENGVWLIKSVPVSYLTVYEGIIV</sequence>
<evidence type="ECO:0000256" key="1">
    <source>
        <dbReference type="ARBA" id="ARBA00009836"/>
    </source>
</evidence>
<dbReference type="InterPro" id="IPR042080">
    <property type="entry name" value="RNA_2'-PTrans_N"/>
</dbReference>
<protein>
    <recommendedName>
        <fullName evidence="5">Probable RNA 2'-phosphotransferase</fullName>
        <ecNumber evidence="5">2.7.1.-</ecNumber>
    </recommendedName>
</protein>
<dbReference type="STRING" id="1122244.GCA_000426885_00719"/>
<accession>A0A378R3D2</accession>
<dbReference type="Gene3D" id="1.10.10.970">
    <property type="entry name" value="RNA 2'-phosphotransferase, Tpt1/KptA family, N-terminal domain"/>
    <property type="match status" value="1"/>
</dbReference>
<name>A0A378R3D2_9GAMM</name>
<dbReference type="PANTHER" id="PTHR12684">
    <property type="entry name" value="PUTATIVE PHOSPHOTRANSFERASE"/>
    <property type="match status" value="1"/>
</dbReference>
<evidence type="ECO:0000313" key="6">
    <source>
        <dbReference type="EMBL" id="STZ08380.1"/>
    </source>
</evidence>
<dbReference type="InterPro" id="IPR022928">
    <property type="entry name" value="RNA_2'-PTrans_KptA"/>
</dbReference>
<dbReference type="OrthoDB" id="4537997at2"/>
<organism evidence="6 7">
    <name type="scientific">Moraxella caprae</name>
    <dbReference type="NCBI Taxonomy" id="90240"/>
    <lineage>
        <taxon>Bacteria</taxon>
        <taxon>Pseudomonadati</taxon>
        <taxon>Pseudomonadota</taxon>
        <taxon>Gammaproteobacteria</taxon>
        <taxon>Moraxellales</taxon>
        <taxon>Moraxellaceae</taxon>
        <taxon>Moraxella</taxon>
    </lineage>
</organism>
<dbReference type="GO" id="GO:0000215">
    <property type="term" value="F:tRNA 2'-phosphotransferase activity"/>
    <property type="evidence" value="ECO:0007669"/>
    <property type="project" value="TreeGrafter"/>
</dbReference>
<dbReference type="HAMAP" id="MF_00299">
    <property type="entry name" value="KptA"/>
    <property type="match status" value="1"/>
</dbReference>
<evidence type="ECO:0000256" key="5">
    <source>
        <dbReference type="HAMAP-Rule" id="MF_00299"/>
    </source>
</evidence>
<reference evidence="6 7" key="1">
    <citation type="submission" date="2018-06" db="EMBL/GenBank/DDBJ databases">
        <authorList>
            <consortium name="Pathogen Informatics"/>
            <person name="Doyle S."/>
        </authorList>
    </citation>
    <scope>NUCLEOTIDE SEQUENCE [LARGE SCALE GENOMIC DNA]</scope>
    <source>
        <strain evidence="6 7">NCTC12877</strain>
    </source>
</reference>